<dbReference type="Proteomes" id="UP000582646">
    <property type="component" value="Unassembled WGS sequence"/>
</dbReference>
<dbReference type="InterPro" id="IPR010982">
    <property type="entry name" value="Lambda_DNA-bd_dom_sf"/>
</dbReference>
<dbReference type="AlphaFoldDB" id="A0A846X1Y4"/>
<dbReference type="RefSeq" id="WP_168546503.1">
    <property type="nucleotide sequence ID" value="NZ_BAAAKS010000074.1"/>
</dbReference>
<name>A0A846X1Y4_9ACTN</name>
<dbReference type="CDD" id="cd00093">
    <property type="entry name" value="HTH_XRE"/>
    <property type="match status" value="1"/>
</dbReference>
<dbReference type="EMBL" id="JAAXOQ010000018">
    <property type="protein sequence ID" value="NKY19508.1"/>
    <property type="molecule type" value="Genomic_DNA"/>
</dbReference>
<evidence type="ECO:0000259" key="1">
    <source>
        <dbReference type="PROSITE" id="PS50943"/>
    </source>
</evidence>
<dbReference type="SUPFAM" id="SSF47413">
    <property type="entry name" value="lambda repressor-like DNA-binding domains"/>
    <property type="match status" value="1"/>
</dbReference>
<keyword evidence="3" id="KW-1185">Reference proteome</keyword>
<dbReference type="InterPro" id="IPR001387">
    <property type="entry name" value="Cro/C1-type_HTH"/>
</dbReference>
<evidence type="ECO:0000313" key="3">
    <source>
        <dbReference type="Proteomes" id="UP000582646"/>
    </source>
</evidence>
<dbReference type="Pfam" id="PF01381">
    <property type="entry name" value="HTH_3"/>
    <property type="match status" value="1"/>
</dbReference>
<proteinExistence type="predicted"/>
<dbReference type="GO" id="GO:0003677">
    <property type="term" value="F:DNA binding"/>
    <property type="evidence" value="ECO:0007669"/>
    <property type="project" value="InterPro"/>
</dbReference>
<sequence length="168" mass="18419">MARVVQRAFSAREFRGLLNELDVSTAELARRSGVSVSSIGKWQREGLKSQTTPQVDLLRTAVAALAAVAQTSGEREYGGASVTDLTDRFMARVIPIPEDELELSDWRALRGRTQPDLAQRIGVSTTTLSTLERGASTLTDDVAERLAEELRITPGAVRAAWLRTKQRP</sequence>
<feature type="domain" description="HTH cro/C1-type" evidence="1">
    <location>
        <begin position="103"/>
        <end position="157"/>
    </location>
</feature>
<dbReference type="Gene3D" id="1.10.260.40">
    <property type="entry name" value="lambda repressor-like DNA-binding domains"/>
    <property type="match status" value="1"/>
</dbReference>
<dbReference type="PROSITE" id="PS50943">
    <property type="entry name" value="HTH_CROC1"/>
    <property type="match status" value="1"/>
</dbReference>
<protein>
    <submittedName>
        <fullName evidence="2">Helix-turn-helix domain-containing protein</fullName>
    </submittedName>
</protein>
<organism evidence="2 3">
    <name type="scientific">Tsukamurella spumae</name>
    <dbReference type="NCBI Taxonomy" id="44753"/>
    <lineage>
        <taxon>Bacteria</taxon>
        <taxon>Bacillati</taxon>
        <taxon>Actinomycetota</taxon>
        <taxon>Actinomycetes</taxon>
        <taxon>Mycobacteriales</taxon>
        <taxon>Tsukamurellaceae</taxon>
        <taxon>Tsukamurella</taxon>
    </lineage>
</organism>
<reference evidence="2 3" key="1">
    <citation type="submission" date="2020-04" db="EMBL/GenBank/DDBJ databases">
        <title>MicrobeNet Type strains.</title>
        <authorList>
            <person name="Nicholson A.C."/>
        </authorList>
    </citation>
    <scope>NUCLEOTIDE SEQUENCE [LARGE SCALE GENOMIC DNA]</scope>
    <source>
        <strain evidence="2 3">DSM 44113</strain>
    </source>
</reference>
<evidence type="ECO:0000313" key="2">
    <source>
        <dbReference type="EMBL" id="NKY19508.1"/>
    </source>
</evidence>
<gene>
    <name evidence="2" type="ORF">HF999_14165</name>
</gene>
<dbReference type="SMART" id="SM00530">
    <property type="entry name" value="HTH_XRE"/>
    <property type="match status" value="2"/>
</dbReference>
<comment type="caution">
    <text evidence="2">The sequence shown here is derived from an EMBL/GenBank/DDBJ whole genome shotgun (WGS) entry which is preliminary data.</text>
</comment>
<accession>A0A846X1Y4</accession>